<dbReference type="EMBL" id="JNBR01002429">
    <property type="protein sequence ID" value="OQR82639.1"/>
    <property type="molecule type" value="Genomic_DNA"/>
</dbReference>
<dbReference type="OrthoDB" id="67935at2759"/>
<evidence type="ECO:0008006" key="5">
    <source>
        <dbReference type="Google" id="ProtNLM"/>
    </source>
</evidence>
<name>A0A1V9YAC5_ACHHY</name>
<feature type="coiled-coil region" evidence="1">
    <location>
        <begin position="78"/>
        <end position="105"/>
    </location>
</feature>
<reference evidence="3 4" key="1">
    <citation type="journal article" date="2014" name="Genome Biol. Evol.">
        <title>The secreted proteins of Achlya hypogyna and Thraustotheca clavata identify the ancestral oomycete secretome and reveal gene acquisitions by horizontal gene transfer.</title>
        <authorList>
            <person name="Misner I."/>
            <person name="Blouin N."/>
            <person name="Leonard G."/>
            <person name="Richards T.A."/>
            <person name="Lane C.E."/>
        </authorList>
    </citation>
    <scope>NUCLEOTIDE SEQUENCE [LARGE SCALE GENOMIC DNA]</scope>
    <source>
        <strain evidence="3 4">ATCC 48635</strain>
    </source>
</reference>
<dbReference type="Proteomes" id="UP000243579">
    <property type="component" value="Unassembled WGS sequence"/>
</dbReference>
<evidence type="ECO:0000313" key="4">
    <source>
        <dbReference type="Proteomes" id="UP000243579"/>
    </source>
</evidence>
<proteinExistence type="predicted"/>
<comment type="caution">
    <text evidence="3">The sequence shown here is derived from an EMBL/GenBank/DDBJ whole genome shotgun (WGS) entry which is preliminary data.</text>
</comment>
<feature type="compositionally biased region" description="Basic and acidic residues" evidence="2">
    <location>
        <begin position="8"/>
        <end position="23"/>
    </location>
</feature>
<evidence type="ECO:0000256" key="2">
    <source>
        <dbReference type="SAM" id="MobiDB-lite"/>
    </source>
</evidence>
<evidence type="ECO:0000313" key="3">
    <source>
        <dbReference type="EMBL" id="OQR82639.1"/>
    </source>
</evidence>
<sequence length="346" mass="39217">MTDQGGDEELRRQRARDAFHRTQDKQRAELAYLHTKVAELQDQVRVLTESNELCAMVEPPSEWKQIAQREHKRRIRAMRENERLKASLEEQVKFAESLAAIVRKKPRLLLFPVDTGDPDDAVLEADSTARRATAHALLDAELGLLDSAFVEAKLIDPESDRRGHSAVAGPASLEVHTIVHTRVAGGLSLVGRAVWDVFRGAYPVRSLEGSYELVEEMDEDTSYLHSHRHYATGSMLRRVILRRYIDGPHRWLIVGRHISKDAAFPVNQPVSRERFWVSLEEETDDDGKSWTTAKYFQKSKPCFAQPPTDASQYLMQVYADHTLNFERAIRVLVDTDGSSSSDESAA</sequence>
<keyword evidence="4" id="KW-1185">Reference proteome</keyword>
<gene>
    <name evidence="3" type="ORF">ACHHYP_15706</name>
</gene>
<dbReference type="AlphaFoldDB" id="A0A1V9YAC5"/>
<keyword evidence="1" id="KW-0175">Coiled coil</keyword>
<organism evidence="3 4">
    <name type="scientific">Achlya hypogyna</name>
    <name type="common">Oomycete</name>
    <name type="synonym">Protoachlya hypogyna</name>
    <dbReference type="NCBI Taxonomy" id="1202772"/>
    <lineage>
        <taxon>Eukaryota</taxon>
        <taxon>Sar</taxon>
        <taxon>Stramenopiles</taxon>
        <taxon>Oomycota</taxon>
        <taxon>Saprolegniomycetes</taxon>
        <taxon>Saprolegniales</taxon>
        <taxon>Achlyaceae</taxon>
        <taxon>Achlya</taxon>
    </lineage>
</organism>
<evidence type="ECO:0000256" key="1">
    <source>
        <dbReference type="SAM" id="Coils"/>
    </source>
</evidence>
<feature type="region of interest" description="Disordered" evidence="2">
    <location>
        <begin position="1"/>
        <end position="23"/>
    </location>
</feature>
<accession>A0A1V9YAC5</accession>
<protein>
    <recommendedName>
        <fullName evidence="5">START domain-containing protein</fullName>
    </recommendedName>
</protein>